<evidence type="ECO:0000313" key="2">
    <source>
        <dbReference type="Proteomes" id="UP000094526"/>
    </source>
</evidence>
<dbReference type="Proteomes" id="UP000094526">
    <property type="component" value="Unassembled WGS sequence"/>
</dbReference>
<gene>
    <name evidence="1" type="ORF">CLCR_04473</name>
</gene>
<sequence>MADMARGMVPVKISTSSDFMASSPRYRGMLWRTDSSVHQTQHCGYVYVYGPCSCPHYTVRKESLDMIDAPLGTTPEGDQPER</sequence>
<proteinExistence type="predicted"/>
<dbReference type="EMBL" id="LGRB01000012">
    <property type="protein sequence ID" value="OCT48083.1"/>
    <property type="molecule type" value="Genomic_DNA"/>
</dbReference>
<keyword evidence="2" id="KW-1185">Reference proteome</keyword>
<evidence type="ECO:0000313" key="1">
    <source>
        <dbReference type="EMBL" id="OCT48083.1"/>
    </source>
</evidence>
<dbReference type="VEuPathDB" id="FungiDB:CLCR_04473"/>
<name>A0A1C1CHT4_9EURO</name>
<comment type="caution">
    <text evidence="1">The sequence shown here is derived from an EMBL/GenBank/DDBJ whole genome shotgun (WGS) entry which is preliminary data.</text>
</comment>
<organism evidence="1 2">
    <name type="scientific">Cladophialophora carrionii</name>
    <dbReference type="NCBI Taxonomy" id="86049"/>
    <lineage>
        <taxon>Eukaryota</taxon>
        <taxon>Fungi</taxon>
        <taxon>Dikarya</taxon>
        <taxon>Ascomycota</taxon>
        <taxon>Pezizomycotina</taxon>
        <taxon>Eurotiomycetes</taxon>
        <taxon>Chaetothyriomycetidae</taxon>
        <taxon>Chaetothyriales</taxon>
        <taxon>Herpotrichiellaceae</taxon>
        <taxon>Cladophialophora</taxon>
    </lineage>
</organism>
<reference evidence="2" key="1">
    <citation type="submission" date="2015-07" db="EMBL/GenBank/DDBJ databases">
        <authorList>
            <person name="Teixeira M.M."/>
            <person name="Souza R.C."/>
            <person name="Almeida L.G."/>
            <person name="Vicente V.A."/>
            <person name="de Hoog S."/>
            <person name="Bocca A.L."/>
            <person name="de Almeida S.R."/>
            <person name="Vasconcelos A.T."/>
            <person name="Felipe M.S."/>
        </authorList>
    </citation>
    <scope>NUCLEOTIDE SEQUENCE [LARGE SCALE GENOMIC DNA]</scope>
    <source>
        <strain evidence="2">KSF</strain>
    </source>
</reference>
<protein>
    <submittedName>
        <fullName evidence="1">Uncharacterized protein</fullName>
    </submittedName>
</protein>
<dbReference type="AlphaFoldDB" id="A0A1C1CHT4"/>
<accession>A0A1C1CHT4</accession>